<evidence type="ECO:0000313" key="2">
    <source>
        <dbReference type="EMBL" id="SFL67631.1"/>
    </source>
</evidence>
<protein>
    <submittedName>
        <fullName evidence="2">Predicted glycosyl transferase</fullName>
    </submittedName>
</protein>
<name>A0A1I4JMW2_9RHOB</name>
<evidence type="ECO:0000313" key="3">
    <source>
        <dbReference type="Proteomes" id="UP000199144"/>
    </source>
</evidence>
<evidence type="ECO:0000259" key="1">
    <source>
        <dbReference type="Pfam" id="PF04101"/>
    </source>
</evidence>
<dbReference type="PANTHER" id="PTHR21015">
    <property type="entry name" value="UDP-N-ACETYLGLUCOSAMINE--N-ACETYLMURAMYL-(PENTAPEPTIDE) PYROPHOSPHORYL-UNDECAPRENOL N-ACETYLGLUCOSAMINE TRANSFERASE 1"/>
    <property type="match status" value="1"/>
</dbReference>
<dbReference type="STRING" id="254406.SAMN04488042_1011086"/>
<dbReference type="OrthoDB" id="503443at2"/>
<dbReference type="PANTHER" id="PTHR21015:SF28">
    <property type="entry name" value="SLL1722 PROTEIN"/>
    <property type="match status" value="1"/>
</dbReference>
<dbReference type="Gene3D" id="3.40.50.2000">
    <property type="entry name" value="Glycogen Phosphorylase B"/>
    <property type="match status" value="2"/>
</dbReference>
<sequence>MKVLIAVTHLLGAGHLSRAVTLARAFSDAGHEVTVLSGGRAAPHLDMDGLNLVQLPPLTSDGTNFTRLLDEDGQVVDETYLAKRTEGMVKTLRALSPDVLITELFPFGRRALSAEFLALLQAAGQMRPEPLVLASIRDILAPPSKPSKADRAREILLEHYDGVLVHSDPKITRLEDSWPVAEVIQPLLHYTGYVAPPPAAPHPSGVGQDEIIVSAGGGAVGQALFECAVEAARQSPLPWRLLVGGAERNDRIAELAARAGDLEITIEPVRPDFREMLTGAAASVSMCGYNTALDLLQTGLPAVLVPFDDGGEVEQSLRACALAALPAVDVIPTVELTPEAMAAAVDSVMAEGRRSGDGLAMRGAQETVEIVEDLLGKMRK</sequence>
<organism evidence="2 3">
    <name type="scientific">Shimia aestuarii</name>
    <dbReference type="NCBI Taxonomy" id="254406"/>
    <lineage>
        <taxon>Bacteria</taxon>
        <taxon>Pseudomonadati</taxon>
        <taxon>Pseudomonadota</taxon>
        <taxon>Alphaproteobacteria</taxon>
        <taxon>Rhodobacterales</taxon>
        <taxon>Roseobacteraceae</taxon>
    </lineage>
</organism>
<proteinExistence type="predicted"/>
<dbReference type="GO" id="GO:0016758">
    <property type="term" value="F:hexosyltransferase activity"/>
    <property type="evidence" value="ECO:0007669"/>
    <property type="project" value="InterPro"/>
</dbReference>
<reference evidence="2 3" key="1">
    <citation type="submission" date="2016-10" db="EMBL/GenBank/DDBJ databases">
        <authorList>
            <person name="de Groot N.N."/>
        </authorList>
    </citation>
    <scope>NUCLEOTIDE SEQUENCE [LARGE SCALE GENOMIC DNA]</scope>
    <source>
        <strain evidence="2 3">DSM 15283</strain>
    </source>
</reference>
<dbReference type="SUPFAM" id="SSF53756">
    <property type="entry name" value="UDP-Glycosyltransferase/glycogen phosphorylase"/>
    <property type="match status" value="1"/>
</dbReference>
<dbReference type="Proteomes" id="UP000199144">
    <property type="component" value="Unassembled WGS sequence"/>
</dbReference>
<dbReference type="Pfam" id="PF04101">
    <property type="entry name" value="Glyco_tran_28_C"/>
    <property type="match status" value="1"/>
</dbReference>
<feature type="domain" description="Glycosyl transferase family 28 C-terminal" evidence="1">
    <location>
        <begin position="259"/>
        <end position="354"/>
    </location>
</feature>
<keyword evidence="3" id="KW-1185">Reference proteome</keyword>
<accession>A0A1I4JMW2</accession>
<dbReference type="AlphaFoldDB" id="A0A1I4JMW2"/>
<dbReference type="InterPro" id="IPR007235">
    <property type="entry name" value="Glyco_trans_28_C"/>
</dbReference>
<keyword evidence="2" id="KW-0808">Transferase</keyword>
<dbReference type="EMBL" id="FOTQ01000001">
    <property type="protein sequence ID" value="SFL67631.1"/>
    <property type="molecule type" value="Genomic_DNA"/>
</dbReference>
<gene>
    <name evidence="2" type="ORF">SAMN04488042_1011086</name>
</gene>
<dbReference type="RefSeq" id="WP_093091578.1">
    <property type="nucleotide sequence ID" value="NZ_FOTQ01000001.1"/>
</dbReference>